<name>A0A0A2V4R1_PARBA</name>
<feature type="region of interest" description="Disordered" evidence="22">
    <location>
        <begin position="690"/>
        <end position="709"/>
    </location>
</feature>
<evidence type="ECO:0000313" key="24">
    <source>
        <dbReference type="EMBL" id="KGQ01115.1"/>
    </source>
</evidence>
<feature type="binding site" description="covalent" evidence="21">
    <location>
        <position position="661"/>
    </location>
    <ligand>
        <name>heme c</name>
        <dbReference type="ChEBI" id="CHEBI:61717"/>
    </ligand>
</feature>
<keyword evidence="16 21" id="KW-0408">Iron</keyword>
<dbReference type="GO" id="GO:0008121">
    <property type="term" value="F:quinol-cytochrome-c reductase activity"/>
    <property type="evidence" value="ECO:0007669"/>
    <property type="project" value="UniProtKB-EC"/>
</dbReference>
<keyword evidence="8" id="KW-0812">Transmembrane</keyword>
<evidence type="ECO:0000256" key="16">
    <source>
        <dbReference type="ARBA" id="ARBA00023004"/>
    </source>
</evidence>
<dbReference type="eggNOG" id="KOG0744">
    <property type="taxonomic scope" value="Eukaryota"/>
</dbReference>
<dbReference type="PANTHER" id="PTHR45991">
    <property type="entry name" value="PACHYTENE CHECKPOINT PROTEIN 2"/>
    <property type="match status" value="1"/>
</dbReference>
<dbReference type="AlphaFoldDB" id="A0A0A2V4R1"/>
<dbReference type="Gene3D" id="1.10.760.10">
    <property type="entry name" value="Cytochrome c-like domain"/>
    <property type="match status" value="1"/>
</dbReference>
<dbReference type="PROSITE" id="PS51007">
    <property type="entry name" value="CYTC"/>
    <property type="match status" value="1"/>
</dbReference>
<keyword evidence="10" id="KW-0547">Nucleotide-binding</keyword>
<feature type="compositionally biased region" description="Acidic residues" evidence="22">
    <location>
        <begin position="690"/>
        <end position="699"/>
    </location>
</feature>
<dbReference type="EC" id="7.1.1.8" evidence="4"/>
<dbReference type="FunFam" id="3.40.50.300:FF:001494">
    <property type="entry name" value="Pachytene checkpoint component Pch2"/>
    <property type="match status" value="1"/>
</dbReference>
<dbReference type="VEuPathDB" id="FungiDB:PAAG_12153"/>
<dbReference type="PANTHER" id="PTHR45991:SF1">
    <property type="entry name" value="PACHYTENE CHECKPOINT PROTEIN 2 HOMOLOG"/>
    <property type="match status" value="1"/>
</dbReference>
<evidence type="ECO:0000256" key="3">
    <source>
        <dbReference type="ARBA" id="ARBA00007271"/>
    </source>
</evidence>
<dbReference type="InterPro" id="IPR058249">
    <property type="entry name" value="Pch2_C"/>
</dbReference>
<dbReference type="OMA" id="HASCSIE"/>
<feature type="binding site" description="covalent" evidence="21">
    <location>
        <position position="658"/>
    </location>
    <ligand>
        <name>heme c</name>
        <dbReference type="ChEBI" id="CHEBI:61717"/>
    </ligand>
</feature>
<dbReference type="GO" id="GO:0005634">
    <property type="term" value="C:nucleus"/>
    <property type="evidence" value="ECO:0007669"/>
    <property type="project" value="TreeGrafter"/>
</dbReference>
<evidence type="ECO:0000256" key="8">
    <source>
        <dbReference type="ARBA" id="ARBA00022692"/>
    </source>
</evidence>
<accession>A0A0A2V4R1</accession>
<evidence type="ECO:0000256" key="9">
    <source>
        <dbReference type="ARBA" id="ARBA00022723"/>
    </source>
</evidence>
<dbReference type="SUPFAM" id="SSF46626">
    <property type="entry name" value="Cytochrome c"/>
    <property type="match status" value="1"/>
</dbReference>
<dbReference type="InterPro" id="IPR003960">
    <property type="entry name" value="ATPase_AAA_CS"/>
</dbReference>
<dbReference type="SMART" id="SM00382">
    <property type="entry name" value="AAA"/>
    <property type="match status" value="1"/>
</dbReference>
<evidence type="ECO:0000256" key="22">
    <source>
        <dbReference type="SAM" id="MobiDB-lite"/>
    </source>
</evidence>
<dbReference type="GO" id="GO:0005524">
    <property type="term" value="F:ATP binding"/>
    <property type="evidence" value="ECO:0007669"/>
    <property type="project" value="UniProtKB-KW"/>
</dbReference>
<dbReference type="GeneID" id="9095145"/>
<dbReference type="Pfam" id="PF23242">
    <property type="entry name" value="AAA_lid_TRIP13_C"/>
    <property type="match status" value="1"/>
</dbReference>
<organism evidence="24 25">
    <name type="scientific">Paracoccidioides lutzii (strain ATCC MYA-826 / Pb01)</name>
    <name type="common">Paracoccidioides brasiliensis</name>
    <dbReference type="NCBI Taxonomy" id="502779"/>
    <lineage>
        <taxon>Eukaryota</taxon>
        <taxon>Fungi</taxon>
        <taxon>Dikarya</taxon>
        <taxon>Ascomycota</taxon>
        <taxon>Pezizomycotina</taxon>
        <taxon>Eurotiomycetes</taxon>
        <taxon>Eurotiomycetidae</taxon>
        <taxon>Onygenales</taxon>
        <taxon>Ajellomycetaceae</taxon>
        <taxon>Paracoccidioides</taxon>
    </lineage>
</organism>
<dbReference type="Pfam" id="PF02167">
    <property type="entry name" value="Cytochrom_C1"/>
    <property type="match status" value="1"/>
</dbReference>
<dbReference type="Pfam" id="PF23563">
    <property type="entry name" value="TRIP13_N"/>
    <property type="match status" value="1"/>
</dbReference>
<evidence type="ECO:0000256" key="18">
    <source>
        <dbReference type="ARBA" id="ARBA00023136"/>
    </source>
</evidence>
<comment type="catalytic activity">
    <reaction evidence="20">
        <text>a quinol + 2 Fe(III)-[cytochrome c](out) = a quinone + 2 Fe(II)-[cytochrome c](out) + 2 H(+)(out)</text>
        <dbReference type="Rhea" id="RHEA:11484"/>
        <dbReference type="Rhea" id="RHEA-COMP:10350"/>
        <dbReference type="Rhea" id="RHEA-COMP:14399"/>
        <dbReference type="ChEBI" id="CHEBI:15378"/>
        <dbReference type="ChEBI" id="CHEBI:24646"/>
        <dbReference type="ChEBI" id="CHEBI:29033"/>
        <dbReference type="ChEBI" id="CHEBI:29034"/>
        <dbReference type="ChEBI" id="CHEBI:132124"/>
        <dbReference type="EC" id="7.1.1.8"/>
    </reaction>
</comment>
<dbReference type="EMBL" id="KN294008">
    <property type="protein sequence ID" value="KGQ01115.1"/>
    <property type="molecule type" value="Genomic_DNA"/>
</dbReference>
<evidence type="ECO:0000256" key="4">
    <source>
        <dbReference type="ARBA" id="ARBA00012951"/>
    </source>
</evidence>
<dbReference type="OrthoDB" id="5925at2759"/>
<evidence type="ECO:0000256" key="10">
    <source>
        <dbReference type="ARBA" id="ARBA00022741"/>
    </source>
</evidence>
<evidence type="ECO:0000256" key="11">
    <source>
        <dbReference type="ARBA" id="ARBA00022792"/>
    </source>
</evidence>
<dbReference type="GO" id="GO:0016887">
    <property type="term" value="F:ATP hydrolysis activity"/>
    <property type="evidence" value="ECO:0007669"/>
    <property type="project" value="InterPro"/>
</dbReference>
<feature type="domain" description="Cytochrome c" evidence="23">
    <location>
        <begin position="645"/>
        <end position="798"/>
    </location>
</feature>
<dbReference type="Pfam" id="PF00004">
    <property type="entry name" value="AAA"/>
    <property type="match status" value="1"/>
</dbReference>
<evidence type="ECO:0000256" key="13">
    <source>
        <dbReference type="ARBA" id="ARBA00022967"/>
    </source>
</evidence>
<evidence type="ECO:0000256" key="21">
    <source>
        <dbReference type="PIRSR" id="PIRSR602326-1"/>
    </source>
</evidence>
<keyword evidence="11" id="KW-0999">Mitochondrion inner membrane</keyword>
<dbReference type="FunFam" id="1.20.5.100:FF:000003">
    <property type="entry name" value="Cytochrome c1, heme protein, mitochondrial"/>
    <property type="match status" value="1"/>
</dbReference>
<keyword evidence="18" id="KW-0472">Membrane</keyword>
<evidence type="ECO:0000256" key="20">
    <source>
        <dbReference type="ARBA" id="ARBA00029351"/>
    </source>
</evidence>
<evidence type="ECO:0000256" key="2">
    <source>
        <dbReference type="ARBA" id="ARBA00006488"/>
    </source>
</evidence>
<keyword evidence="13" id="KW-1278">Translocase</keyword>
<dbReference type="Gene3D" id="1.20.5.100">
    <property type="entry name" value="Cytochrome c1, transmembrane anchor, C-terminal"/>
    <property type="match status" value="1"/>
</dbReference>
<dbReference type="FunFam" id="1.10.760.10:FF:000002">
    <property type="entry name" value="Cytochrome c1, heme protein"/>
    <property type="match status" value="1"/>
</dbReference>
<dbReference type="InterPro" id="IPR021157">
    <property type="entry name" value="Cyt_c1_TM_anchor_C"/>
</dbReference>
<dbReference type="InterPro" id="IPR036909">
    <property type="entry name" value="Cyt_c-like_dom_sf"/>
</dbReference>
<evidence type="ECO:0000256" key="19">
    <source>
        <dbReference type="ARBA" id="ARBA00023254"/>
    </source>
</evidence>
<dbReference type="GO" id="GO:0046872">
    <property type="term" value="F:metal ion binding"/>
    <property type="evidence" value="ECO:0007669"/>
    <property type="project" value="UniProtKB-KW"/>
</dbReference>
<dbReference type="RefSeq" id="XP_015702670.1">
    <property type="nucleotide sequence ID" value="XM_015847679.1"/>
</dbReference>
<evidence type="ECO:0000313" key="25">
    <source>
        <dbReference type="Proteomes" id="UP000002059"/>
    </source>
</evidence>
<keyword evidence="15" id="KW-1133">Transmembrane helix</keyword>
<dbReference type="Proteomes" id="UP000002059">
    <property type="component" value="Partially assembled WGS sequence"/>
</dbReference>
<comment type="cofactor">
    <cofactor evidence="21">
        <name>heme c</name>
        <dbReference type="ChEBI" id="CHEBI:61717"/>
    </cofactor>
    <text evidence="21">Binds 1 heme c group covalently per subunit.</text>
</comment>
<dbReference type="InterPro" id="IPR003959">
    <property type="entry name" value="ATPase_AAA_core"/>
</dbReference>
<feature type="region of interest" description="Disordered" evidence="22">
    <location>
        <begin position="510"/>
        <end position="529"/>
    </location>
</feature>
<comment type="similarity">
    <text evidence="3">Belongs to the AAA ATPase family. PCH2 subfamily.</text>
</comment>
<keyword evidence="7" id="KW-0679">Respiratory chain</keyword>
<protein>
    <recommendedName>
        <fullName evidence="4">quinol--cytochrome-c reductase</fullName>
        <ecNumber evidence="4">7.1.1.8</ecNumber>
    </recommendedName>
</protein>
<dbReference type="SUPFAM" id="SSF81496">
    <property type="entry name" value="Cytochrome c1 subunit of cytochrome bc1 complex (Ubiquinol-cytochrome c reductase), transmembrane anchor"/>
    <property type="match status" value="1"/>
</dbReference>
<evidence type="ECO:0000256" key="7">
    <source>
        <dbReference type="ARBA" id="ARBA00022660"/>
    </source>
</evidence>
<evidence type="ECO:0000259" key="23">
    <source>
        <dbReference type="PROSITE" id="PS51007"/>
    </source>
</evidence>
<dbReference type="KEGG" id="pbl:PAAG_12153"/>
<dbReference type="SUPFAM" id="SSF52540">
    <property type="entry name" value="P-loop containing nucleoside triphosphate hydrolases"/>
    <property type="match status" value="1"/>
</dbReference>
<keyword evidence="9 21" id="KW-0479">Metal-binding</keyword>
<dbReference type="PROSITE" id="PS00674">
    <property type="entry name" value="AAA"/>
    <property type="match status" value="1"/>
</dbReference>
<keyword evidence="14" id="KW-0249">Electron transport</keyword>
<dbReference type="GO" id="GO:0005694">
    <property type="term" value="C:chromosome"/>
    <property type="evidence" value="ECO:0007669"/>
    <property type="project" value="TreeGrafter"/>
</dbReference>
<comment type="similarity">
    <text evidence="2">Belongs to the cytochrome c family.</text>
</comment>
<dbReference type="InterPro" id="IPR002326">
    <property type="entry name" value="Cyt_c1"/>
</dbReference>
<dbReference type="Gene3D" id="3.40.50.300">
    <property type="entry name" value="P-loop containing nucleotide triphosphate hydrolases"/>
    <property type="match status" value="1"/>
</dbReference>
<feature type="binding site" description="covalent" evidence="21">
    <location>
        <position position="662"/>
    </location>
    <ligand>
        <name>heme c</name>
        <dbReference type="ChEBI" id="CHEBI:61717"/>
    </ligand>
</feature>
<dbReference type="HOGENOM" id="CLU_016133_0_0_1"/>
<proteinExistence type="inferred from homology"/>
<evidence type="ECO:0000256" key="17">
    <source>
        <dbReference type="ARBA" id="ARBA00023128"/>
    </source>
</evidence>
<keyword evidence="5" id="KW-0813">Transport</keyword>
<evidence type="ECO:0000256" key="12">
    <source>
        <dbReference type="ARBA" id="ARBA00022840"/>
    </source>
</evidence>
<dbReference type="STRING" id="502779.A0A0A2V4R1"/>
<dbReference type="InterPro" id="IPR027417">
    <property type="entry name" value="P-loop_NTPase"/>
</dbReference>
<evidence type="ECO:0000256" key="14">
    <source>
        <dbReference type="ARBA" id="ARBA00022982"/>
    </source>
</evidence>
<dbReference type="GO" id="GO:0007131">
    <property type="term" value="P:reciprocal meiotic recombination"/>
    <property type="evidence" value="ECO:0007669"/>
    <property type="project" value="TreeGrafter"/>
</dbReference>
<dbReference type="InterPro" id="IPR044539">
    <property type="entry name" value="Pch2-like"/>
</dbReference>
<dbReference type="GO" id="GO:0005743">
    <property type="term" value="C:mitochondrial inner membrane"/>
    <property type="evidence" value="ECO:0007669"/>
    <property type="project" value="UniProtKB-SubCell"/>
</dbReference>
<comment type="subcellular location">
    <subcellularLocation>
        <location evidence="1">Mitochondrion inner membrane</location>
    </subcellularLocation>
</comment>
<dbReference type="GO" id="GO:0051598">
    <property type="term" value="P:meiotic recombination checkpoint signaling"/>
    <property type="evidence" value="ECO:0007669"/>
    <property type="project" value="TreeGrafter"/>
</dbReference>
<dbReference type="PRINTS" id="PR00603">
    <property type="entry name" value="CYTOCHROMEC1"/>
</dbReference>
<reference evidence="24 25" key="1">
    <citation type="journal article" date="2011" name="PLoS Genet.">
        <title>Comparative genomic analysis of human fungal pathogens causing paracoccidioidomycosis.</title>
        <authorList>
            <person name="Desjardins C.A."/>
            <person name="Champion M.D."/>
            <person name="Holder J.W."/>
            <person name="Muszewska A."/>
            <person name="Goldberg J."/>
            <person name="Bailao A.M."/>
            <person name="Brigido M.M."/>
            <person name="Ferreira M.E."/>
            <person name="Garcia A.M."/>
            <person name="Grynberg M."/>
            <person name="Gujja S."/>
            <person name="Heiman D.I."/>
            <person name="Henn M.R."/>
            <person name="Kodira C.D."/>
            <person name="Leon-Narvaez H."/>
            <person name="Longo L.V."/>
            <person name="Ma L.J."/>
            <person name="Malavazi I."/>
            <person name="Matsuo A.L."/>
            <person name="Morais F.V."/>
            <person name="Pereira M."/>
            <person name="Rodriguez-Brito S."/>
            <person name="Sakthikumar S."/>
            <person name="Salem-Izacc S.M."/>
            <person name="Sykes S.M."/>
            <person name="Teixeira M.M."/>
            <person name="Vallejo M.C."/>
            <person name="Walter M.E."/>
            <person name="Yandava C."/>
            <person name="Young S."/>
            <person name="Zeng Q."/>
            <person name="Zucker J."/>
            <person name="Felipe M.S."/>
            <person name="Goldman G.H."/>
            <person name="Haas B.J."/>
            <person name="McEwen J.G."/>
            <person name="Nino-Vega G."/>
            <person name="Puccia R."/>
            <person name="San-Blas G."/>
            <person name="Soares C.M."/>
            <person name="Birren B.W."/>
            <person name="Cuomo C.A."/>
        </authorList>
    </citation>
    <scope>NUCLEOTIDE SEQUENCE [LARGE SCALE GENOMIC DNA]</scope>
    <source>
        <strain evidence="25">ATCC MYA-826 / Pb01</strain>
    </source>
</reference>
<keyword evidence="17" id="KW-0496">Mitochondrion</keyword>
<feature type="binding site" description="covalent" evidence="21">
    <location>
        <position position="782"/>
    </location>
    <ligand>
        <name>heme c</name>
        <dbReference type="ChEBI" id="CHEBI:61717"/>
    </ligand>
</feature>
<keyword evidence="25" id="KW-1185">Reference proteome</keyword>
<keyword evidence="6 21" id="KW-0349">Heme</keyword>
<dbReference type="InterPro" id="IPR003593">
    <property type="entry name" value="AAA+_ATPase"/>
</dbReference>
<feature type="compositionally biased region" description="Polar residues" evidence="22">
    <location>
        <begin position="510"/>
        <end position="521"/>
    </location>
</feature>
<evidence type="ECO:0000256" key="15">
    <source>
        <dbReference type="ARBA" id="ARBA00022989"/>
    </source>
</evidence>
<sequence>MQPPANRKEIDTRPTLHIEARVKNDEDIIIRTDMIRDEVTKWLLETFAVLSLGQEITSFADMDAGHAQYLDVIKVMECVGQQQGSGAYRLEDVELNVQAYQLRGSDVADDNSQQTYATANGKSDEDGPQARIISLPSKELDGVWESLLFDELIPSTLLRAVSRMLVFSWSKLNTWTINWNRLILLYGPPGTGKTSLCRGLAQKLSIRVGKQFAQSKMVEINAHSLGSKYFSESGKLVTKMFDNIENMLEEEPDTFTCVFIDEVETLTAKREKSVQGNEPFDAMRAVNAILTALDRLRHRPNVVVLCTSNLITALDSAFLDRVDIKQFIPHPTSRVIYEIYRSCLENLSECGLIHGSTFDVIRVEQDNPATELKYVSCPAETLVLPSHTELVLWYQLFPESIPKQLADVAEASVGLSGRSLRRLPVLSLVLHTDHASCSIEQAVRALARGVEEEKRAVRRQEKVPAIIDANQVSAFVTHLSPTAKHQSARVQPNSFNFLPLQLARVSIQNSLRRPSNPSETTPLLPRFSHPQPRLFHCPSTAAGIPLSANMFARSVARNVPAKAISRQTFRQTMRDSSTTSGSRVESPFYLTLSASAATVTAVGAVAWYYHLYGQEAFAMTPAEEGLHPAKYPWEHTKWTKTFDHQALRRGFQVYREVCMACHSLTRVPWRAFVGTIHTVDEMKAMAEEYEYDTEPNDQGEIEKRPGKLSDYIPPPYKNEEAARAANNSALPPDLSLMVKARHGGCDYIFSLLTGYPDEPPAGATVQEGLSFNPYFPGTGIAMARVLFDGLVEYEDGTPATTSQMAKDVTEFLNWTAEPEMDERKKMGLKTLAITAMLTAISIWIKRYKWAPIKSRKIVYTPPVSRPPITKR</sequence>
<evidence type="ECO:0000256" key="1">
    <source>
        <dbReference type="ARBA" id="ARBA00004273"/>
    </source>
</evidence>
<dbReference type="GO" id="GO:0020037">
    <property type="term" value="F:heme binding"/>
    <property type="evidence" value="ECO:0007669"/>
    <property type="project" value="InterPro"/>
</dbReference>
<keyword evidence="19" id="KW-0469">Meiosis</keyword>
<evidence type="ECO:0000256" key="5">
    <source>
        <dbReference type="ARBA" id="ARBA00022448"/>
    </source>
</evidence>
<gene>
    <name evidence="24" type="ORF">PAAG_12153</name>
</gene>
<keyword evidence="12" id="KW-0067">ATP-binding</keyword>
<dbReference type="InterPro" id="IPR009056">
    <property type="entry name" value="Cyt_c-like_dom"/>
</dbReference>
<evidence type="ECO:0000256" key="6">
    <source>
        <dbReference type="ARBA" id="ARBA00022617"/>
    </source>
</evidence>